<evidence type="ECO:0000313" key="2">
    <source>
        <dbReference type="EMBL" id="QHT01671.1"/>
    </source>
</evidence>
<name>A0A6C0CB64_9ZZZZ</name>
<feature type="coiled-coil region" evidence="1">
    <location>
        <begin position="134"/>
        <end position="182"/>
    </location>
</feature>
<dbReference type="AlphaFoldDB" id="A0A6C0CB64"/>
<dbReference type="EMBL" id="MN739379">
    <property type="protein sequence ID" value="QHT01671.1"/>
    <property type="molecule type" value="Genomic_DNA"/>
</dbReference>
<reference evidence="2" key="1">
    <citation type="journal article" date="2020" name="Nature">
        <title>Giant virus diversity and host interactions through global metagenomics.</title>
        <authorList>
            <person name="Schulz F."/>
            <person name="Roux S."/>
            <person name="Paez-Espino D."/>
            <person name="Jungbluth S."/>
            <person name="Walsh D.A."/>
            <person name="Denef V.J."/>
            <person name="McMahon K.D."/>
            <person name="Konstantinidis K.T."/>
            <person name="Eloe-Fadrosh E.A."/>
            <person name="Kyrpides N.C."/>
            <person name="Woyke T."/>
        </authorList>
    </citation>
    <scope>NUCLEOTIDE SEQUENCE</scope>
    <source>
        <strain evidence="2">GVMAG-M-3300020523-10</strain>
    </source>
</reference>
<sequence length="202" mass="23936">MSERRVSSRPHQPSLAYRRRRLFREITKFRTIIAKLDNDISRFNERATLANNTAASARERVRYLIQEIARRTQEENNGNFGNTYTRSLRHYNDYIRTNPTDVEGIRTRYTEATRLHSTTNAAIQEIIKPLRLEAQSLLRTLTRAQKNYRTLNEDIVTLTRQKHDLQNELDEMNSEYLSLSINENIARGKKQHRATYKRGKKR</sequence>
<organism evidence="2">
    <name type="scientific">viral metagenome</name>
    <dbReference type="NCBI Taxonomy" id="1070528"/>
    <lineage>
        <taxon>unclassified sequences</taxon>
        <taxon>metagenomes</taxon>
        <taxon>organismal metagenomes</taxon>
    </lineage>
</organism>
<keyword evidence="1" id="KW-0175">Coiled coil</keyword>
<accession>A0A6C0CB64</accession>
<evidence type="ECO:0000256" key="1">
    <source>
        <dbReference type="SAM" id="Coils"/>
    </source>
</evidence>
<proteinExistence type="predicted"/>
<protein>
    <submittedName>
        <fullName evidence="2">Uncharacterized protein</fullName>
    </submittedName>
</protein>